<dbReference type="PANTHER" id="PTHR48078:SF17">
    <property type="entry name" value="THREONINE DEHYDRATASE"/>
    <property type="match status" value="1"/>
</dbReference>
<dbReference type="EMBL" id="VFPP01000001">
    <property type="protein sequence ID" value="TQM81425.1"/>
    <property type="molecule type" value="Genomic_DNA"/>
</dbReference>
<keyword evidence="3" id="KW-0456">Lyase</keyword>
<dbReference type="GO" id="GO:0003941">
    <property type="term" value="F:L-serine ammonia-lyase activity"/>
    <property type="evidence" value="ECO:0007669"/>
    <property type="project" value="TreeGrafter"/>
</dbReference>
<dbReference type="InterPro" id="IPR036052">
    <property type="entry name" value="TrpB-like_PALP_sf"/>
</dbReference>
<evidence type="ECO:0000256" key="1">
    <source>
        <dbReference type="ARBA" id="ARBA00001933"/>
    </source>
</evidence>
<reference evidence="5 6" key="1">
    <citation type="submission" date="2019-06" db="EMBL/GenBank/DDBJ databases">
        <title>Sequencing the genomes of 1000 actinobacteria strains.</title>
        <authorList>
            <person name="Klenk H.-P."/>
        </authorList>
    </citation>
    <scope>NUCLEOTIDE SEQUENCE [LARGE SCALE GENOMIC DNA]</scope>
    <source>
        <strain evidence="5 6">DSM 45456</strain>
    </source>
</reference>
<sequence length="301" mass="31172">MDIDLDNIARAAETIDPVFRGTPQYVDEQLCAALDRRVLVKVETVNPLRSFKGRGADFLGAALPPGRPVVCASAGNFGQAVAYVGRTRGFPVEVFVAESAVRDKVRRMRSLGAAVTEVPGDFTGAKDAAREHAQRTGALFVEDGRDVAITEGAGSIAVELLRAGVPIDAAVVPVGDGALITGMARWLKEHSPHTRIVGVCAEGAPAVARAWAGRPVADTPIDTIADGIAVRVPVPAAIPRLRALVDDMLLVPDDAIRDAMSLARTTLGLVLEPAGAIGLAALASADVPGETIATVLTGGNV</sequence>
<feature type="domain" description="Tryptophan synthase beta chain-like PALP" evidence="4">
    <location>
        <begin position="20"/>
        <end position="298"/>
    </location>
</feature>
<dbReference type="PANTHER" id="PTHR48078">
    <property type="entry name" value="THREONINE DEHYDRATASE, MITOCHONDRIAL-RELATED"/>
    <property type="match status" value="1"/>
</dbReference>
<dbReference type="InterPro" id="IPR001926">
    <property type="entry name" value="TrpB-like_PALP"/>
</dbReference>
<dbReference type="Pfam" id="PF00291">
    <property type="entry name" value="PALP"/>
    <property type="match status" value="1"/>
</dbReference>
<comment type="caution">
    <text evidence="5">The sequence shown here is derived from an EMBL/GenBank/DDBJ whole genome shotgun (WGS) entry which is preliminary data.</text>
</comment>
<comment type="cofactor">
    <cofactor evidence="1">
        <name>pyridoxal 5'-phosphate</name>
        <dbReference type="ChEBI" id="CHEBI:597326"/>
    </cofactor>
</comment>
<evidence type="ECO:0000256" key="3">
    <source>
        <dbReference type="ARBA" id="ARBA00023239"/>
    </source>
</evidence>
<dbReference type="Proteomes" id="UP000316628">
    <property type="component" value="Unassembled WGS sequence"/>
</dbReference>
<proteinExistence type="predicted"/>
<dbReference type="GO" id="GO:0006567">
    <property type="term" value="P:L-threonine catabolic process"/>
    <property type="evidence" value="ECO:0007669"/>
    <property type="project" value="TreeGrafter"/>
</dbReference>
<dbReference type="SUPFAM" id="SSF53686">
    <property type="entry name" value="Tryptophan synthase beta subunit-like PLP-dependent enzymes"/>
    <property type="match status" value="1"/>
</dbReference>
<organism evidence="5 6">
    <name type="scientific">Saccharothrix saharensis</name>
    <dbReference type="NCBI Taxonomy" id="571190"/>
    <lineage>
        <taxon>Bacteria</taxon>
        <taxon>Bacillati</taxon>
        <taxon>Actinomycetota</taxon>
        <taxon>Actinomycetes</taxon>
        <taxon>Pseudonocardiales</taxon>
        <taxon>Pseudonocardiaceae</taxon>
        <taxon>Saccharothrix</taxon>
    </lineage>
</organism>
<keyword evidence="2" id="KW-0663">Pyridoxal phosphate</keyword>
<evidence type="ECO:0000313" key="6">
    <source>
        <dbReference type="Proteomes" id="UP000316628"/>
    </source>
</evidence>
<dbReference type="OrthoDB" id="9811476at2"/>
<evidence type="ECO:0000313" key="5">
    <source>
        <dbReference type="EMBL" id="TQM81425.1"/>
    </source>
</evidence>
<dbReference type="InterPro" id="IPR050147">
    <property type="entry name" value="Ser/Thr_Dehydratase"/>
</dbReference>
<evidence type="ECO:0000259" key="4">
    <source>
        <dbReference type="Pfam" id="PF00291"/>
    </source>
</evidence>
<protein>
    <submittedName>
        <fullName evidence="5">Threonine dehydratase</fullName>
    </submittedName>
</protein>
<name>A0A543JF01_9PSEU</name>
<dbReference type="GO" id="GO:0006565">
    <property type="term" value="P:L-serine catabolic process"/>
    <property type="evidence" value="ECO:0007669"/>
    <property type="project" value="TreeGrafter"/>
</dbReference>
<accession>A0A543JF01</accession>
<gene>
    <name evidence="5" type="ORF">FHX81_3790</name>
</gene>
<dbReference type="RefSeq" id="WP_141979388.1">
    <property type="nucleotide sequence ID" value="NZ_VFPP01000001.1"/>
</dbReference>
<evidence type="ECO:0000256" key="2">
    <source>
        <dbReference type="ARBA" id="ARBA00022898"/>
    </source>
</evidence>
<dbReference type="GO" id="GO:0004794">
    <property type="term" value="F:threonine deaminase activity"/>
    <property type="evidence" value="ECO:0007669"/>
    <property type="project" value="TreeGrafter"/>
</dbReference>
<dbReference type="AlphaFoldDB" id="A0A543JF01"/>
<dbReference type="GO" id="GO:0009097">
    <property type="term" value="P:isoleucine biosynthetic process"/>
    <property type="evidence" value="ECO:0007669"/>
    <property type="project" value="TreeGrafter"/>
</dbReference>
<dbReference type="Gene3D" id="3.40.50.1100">
    <property type="match status" value="2"/>
</dbReference>
<keyword evidence="6" id="KW-1185">Reference proteome</keyword>